<dbReference type="GO" id="GO:0006508">
    <property type="term" value="P:proteolysis"/>
    <property type="evidence" value="ECO:0007669"/>
    <property type="project" value="UniProtKB-KW"/>
</dbReference>
<dbReference type="PROSITE" id="PS00139">
    <property type="entry name" value="THIOL_PROTEASE_CYS"/>
    <property type="match status" value="1"/>
</dbReference>
<protein>
    <recommendedName>
        <fullName evidence="12">Cathepsin K</fullName>
    </recommendedName>
</protein>
<dbReference type="FunFam" id="3.90.70.10:FF:000006">
    <property type="entry name" value="Cathepsin S"/>
    <property type="match status" value="1"/>
</dbReference>
<keyword evidence="11" id="KW-1185">Reference proteome</keyword>
<keyword evidence="7" id="KW-0732">Signal</keyword>
<accession>A0AAV2ZH11</accession>
<keyword evidence="6" id="KW-1015">Disulfide bond</keyword>
<feature type="domain" description="Peptidase C1A papain C-terminal" evidence="8">
    <location>
        <begin position="115"/>
        <end position="328"/>
    </location>
</feature>
<evidence type="ECO:0000259" key="8">
    <source>
        <dbReference type="SMART" id="SM00645"/>
    </source>
</evidence>
<dbReference type="InterPro" id="IPR038765">
    <property type="entry name" value="Papain-like_cys_pep_sf"/>
</dbReference>
<evidence type="ECO:0000259" key="9">
    <source>
        <dbReference type="SMART" id="SM00848"/>
    </source>
</evidence>
<comment type="similarity">
    <text evidence="1">Belongs to the peptidase C1 family.</text>
</comment>
<evidence type="ECO:0000256" key="2">
    <source>
        <dbReference type="ARBA" id="ARBA00022670"/>
    </source>
</evidence>
<gene>
    <name evidence="10" type="ORF">GDO54_005096</name>
</gene>
<dbReference type="InterPro" id="IPR013201">
    <property type="entry name" value="Prot_inhib_I29"/>
</dbReference>
<evidence type="ECO:0000313" key="10">
    <source>
        <dbReference type="EMBL" id="DBA14080.1"/>
    </source>
</evidence>
<feature type="domain" description="Cathepsin propeptide inhibitor" evidence="9">
    <location>
        <begin position="28"/>
        <end position="88"/>
    </location>
</feature>
<evidence type="ECO:0008006" key="12">
    <source>
        <dbReference type="Google" id="ProtNLM"/>
    </source>
</evidence>
<dbReference type="Pfam" id="PF08246">
    <property type="entry name" value="Inhibitor_I29"/>
    <property type="match status" value="1"/>
</dbReference>
<dbReference type="InterPro" id="IPR000668">
    <property type="entry name" value="Peptidase_C1A_C"/>
</dbReference>
<evidence type="ECO:0000256" key="5">
    <source>
        <dbReference type="ARBA" id="ARBA00023145"/>
    </source>
</evidence>
<comment type="caution">
    <text evidence="10">The sequence shown here is derived from an EMBL/GenBank/DDBJ whole genome shotgun (WGS) entry which is preliminary data.</text>
</comment>
<proteinExistence type="inferred from homology"/>
<feature type="chain" id="PRO_5043472426" description="Cathepsin K" evidence="7">
    <location>
        <begin position="17"/>
        <end position="329"/>
    </location>
</feature>
<dbReference type="Pfam" id="PF00112">
    <property type="entry name" value="Peptidase_C1"/>
    <property type="match status" value="1"/>
</dbReference>
<dbReference type="InterPro" id="IPR013128">
    <property type="entry name" value="Peptidase_C1A"/>
</dbReference>
<sequence length="329" mass="36864">MYWICLLSIVLPLASSTLYWDDILDSEWEQWKKTHGKQYNSQLDEMTRRQIWEKNLKLITSHNIEYSQGKHTYDLAMNHLGDLTSEEVVKTMTGLRVPSIRQSNNTYEPDWAAKIPKYIDYRKRGYVTPVQNQGACGSCWAFSSVGALEGQLMKKTGNLVSLSPQNLVDCDTDNYGCQGGYMTNAFGYVRDNNGIDSDAIYPYIGQDEGCLYNPSGRAAGCKGFKEIPRGDEKALKRAVANIGPVSVSIDASQPTFQFYNKGVYYDKNCDPEGINHAILAVGYGNLKGTKHWIVKNSWGTQWGRKGFALLARDRKNACGVANLASFPLM</sequence>
<keyword evidence="5" id="KW-0865">Zymogen</keyword>
<dbReference type="InterPro" id="IPR039417">
    <property type="entry name" value="Peptidase_C1A_papain-like"/>
</dbReference>
<dbReference type="InterPro" id="IPR025660">
    <property type="entry name" value="Pept_his_AS"/>
</dbReference>
<dbReference type="SMART" id="SM00645">
    <property type="entry name" value="Pept_C1"/>
    <property type="match status" value="1"/>
</dbReference>
<evidence type="ECO:0000256" key="4">
    <source>
        <dbReference type="ARBA" id="ARBA00022807"/>
    </source>
</evidence>
<dbReference type="InterPro" id="IPR000169">
    <property type="entry name" value="Pept_cys_AS"/>
</dbReference>
<evidence type="ECO:0000313" key="11">
    <source>
        <dbReference type="Proteomes" id="UP001181693"/>
    </source>
</evidence>
<name>A0AAV2ZH11_PYXAD</name>
<dbReference type="SUPFAM" id="SSF54001">
    <property type="entry name" value="Cysteine proteinases"/>
    <property type="match status" value="1"/>
</dbReference>
<dbReference type="AlphaFoldDB" id="A0AAV2ZH11"/>
<keyword evidence="4" id="KW-0788">Thiol protease</keyword>
<evidence type="ECO:0000256" key="6">
    <source>
        <dbReference type="ARBA" id="ARBA00023157"/>
    </source>
</evidence>
<dbReference type="PANTHER" id="PTHR12411">
    <property type="entry name" value="CYSTEINE PROTEASE FAMILY C1-RELATED"/>
    <property type="match status" value="1"/>
</dbReference>
<evidence type="ECO:0000256" key="7">
    <source>
        <dbReference type="SAM" id="SignalP"/>
    </source>
</evidence>
<dbReference type="EMBL" id="DYDO01000013">
    <property type="protein sequence ID" value="DBA14080.1"/>
    <property type="molecule type" value="Genomic_DNA"/>
</dbReference>
<evidence type="ECO:0000256" key="3">
    <source>
        <dbReference type="ARBA" id="ARBA00022801"/>
    </source>
</evidence>
<keyword evidence="3" id="KW-0378">Hydrolase</keyword>
<dbReference type="CDD" id="cd02248">
    <property type="entry name" value="Peptidase_C1A"/>
    <property type="match status" value="1"/>
</dbReference>
<dbReference type="Gene3D" id="3.90.70.10">
    <property type="entry name" value="Cysteine proteinases"/>
    <property type="match status" value="1"/>
</dbReference>
<dbReference type="SMART" id="SM00848">
    <property type="entry name" value="Inhibitor_I29"/>
    <property type="match status" value="1"/>
</dbReference>
<dbReference type="GO" id="GO:0008234">
    <property type="term" value="F:cysteine-type peptidase activity"/>
    <property type="evidence" value="ECO:0007669"/>
    <property type="project" value="UniProtKB-KW"/>
</dbReference>
<feature type="signal peptide" evidence="7">
    <location>
        <begin position="1"/>
        <end position="16"/>
    </location>
</feature>
<organism evidence="10 11">
    <name type="scientific">Pyxicephalus adspersus</name>
    <name type="common">African bullfrog</name>
    <dbReference type="NCBI Taxonomy" id="30357"/>
    <lineage>
        <taxon>Eukaryota</taxon>
        <taxon>Metazoa</taxon>
        <taxon>Chordata</taxon>
        <taxon>Craniata</taxon>
        <taxon>Vertebrata</taxon>
        <taxon>Euteleostomi</taxon>
        <taxon>Amphibia</taxon>
        <taxon>Batrachia</taxon>
        <taxon>Anura</taxon>
        <taxon>Neobatrachia</taxon>
        <taxon>Ranoidea</taxon>
        <taxon>Pyxicephalidae</taxon>
        <taxon>Pyxicephalinae</taxon>
        <taxon>Pyxicephalus</taxon>
    </lineage>
</organism>
<dbReference type="Proteomes" id="UP001181693">
    <property type="component" value="Unassembled WGS sequence"/>
</dbReference>
<reference evidence="10" key="1">
    <citation type="thesis" date="2020" institute="ProQuest LLC" country="789 East Eisenhower Parkway, Ann Arbor, MI, USA">
        <title>Comparative Genomics and Chromosome Evolution.</title>
        <authorList>
            <person name="Mudd A.B."/>
        </authorList>
    </citation>
    <scope>NUCLEOTIDE SEQUENCE</scope>
    <source>
        <strain evidence="10">1538</strain>
        <tissue evidence="10">Blood</tissue>
    </source>
</reference>
<keyword evidence="2" id="KW-0645">Protease</keyword>
<evidence type="ECO:0000256" key="1">
    <source>
        <dbReference type="ARBA" id="ARBA00008455"/>
    </source>
</evidence>
<dbReference type="PROSITE" id="PS00639">
    <property type="entry name" value="THIOL_PROTEASE_HIS"/>
    <property type="match status" value="1"/>
</dbReference>
<dbReference type="PRINTS" id="PR00705">
    <property type="entry name" value="PAPAIN"/>
</dbReference>